<keyword evidence="2" id="KW-1133">Transmembrane helix</keyword>
<dbReference type="EMBL" id="BNJF01000002">
    <property type="protein sequence ID" value="GHO46030.1"/>
    <property type="molecule type" value="Genomic_DNA"/>
</dbReference>
<keyword evidence="4" id="KW-1185">Reference proteome</keyword>
<evidence type="ECO:0000313" key="3">
    <source>
        <dbReference type="EMBL" id="GHO46030.1"/>
    </source>
</evidence>
<reference evidence="3" key="1">
    <citation type="submission" date="2020-10" db="EMBL/GenBank/DDBJ databases">
        <title>Taxonomic study of unclassified bacteria belonging to the class Ktedonobacteria.</title>
        <authorList>
            <person name="Yabe S."/>
            <person name="Wang C.M."/>
            <person name="Zheng Y."/>
            <person name="Sakai Y."/>
            <person name="Cavaletti L."/>
            <person name="Monciardini P."/>
            <person name="Donadio S."/>
        </authorList>
    </citation>
    <scope>NUCLEOTIDE SEQUENCE</scope>
    <source>
        <strain evidence="3">SOSP1-1</strain>
    </source>
</reference>
<feature type="compositionally biased region" description="Polar residues" evidence="1">
    <location>
        <begin position="50"/>
        <end position="60"/>
    </location>
</feature>
<accession>A0A8J3MSE6</accession>
<dbReference type="Proteomes" id="UP000612362">
    <property type="component" value="Unassembled WGS sequence"/>
</dbReference>
<feature type="compositionally biased region" description="Pro residues" evidence="1">
    <location>
        <begin position="64"/>
        <end position="73"/>
    </location>
</feature>
<dbReference type="RefSeq" id="WP_220195434.1">
    <property type="nucleotide sequence ID" value="NZ_BNJF01000002.1"/>
</dbReference>
<evidence type="ECO:0008006" key="5">
    <source>
        <dbReference type="Google" id="ProtNLM"/>
    </source>
</evidence>
<feature type="transmembrane region" description="Helical" evidence="2">
    <location>
        <begin position="85"/>
        <end position="105"/>
    </location>
</feature>
<evidence type="ECO:0000313" key="4">
    <source>
        <dbReference type="Proteomes" id="UP000612362"/>
    </source>
</evidence>
<name>A0A8J3MSE6_9CHLR</name>
<organism evidence="3 4">
    <name type="scientific">Ktedonospora formicarum</name>
    <dbReference type="NCBI Taxonomy" id="2778364"/>
    <lineage>
        <taxon>Bacteria</taxon>
        <taxon>Bacillati</taxon>
        <taxon>Chloroflexota</taxon>
        <taxon>Ktedonobacteria</taxon>
        <taxon>Ktedonobacterales</taxon>
        <taxon>Ktedonobacteraceae</taxon>
        <taxon>Ktedonospora</taxon>
    </lineage>
</organism>
<protein>
    <recommendedName>
        <fullName evidence="5">IPT/TIG domain-containing protein</fullName>
    </recommendedName>
</protein>
<evidence type="ECO:0000256" key="2">
    <source>
        <dbReference type="SAM" id="Phobius"/>
    </source>
</evidence>
<feature type="compositionally biased region" description="Low complexity" evidence="1">
    <location>
        <begin position="32"/>
        <end position="41"/>
    </location>
</feature>
<gene>
    <name evidence="3" type="ORF">KSX_41930</name>
</gene>
<comment type="caution">
    <text evidence="3">The sequence shown here is derived from an EMBL/GenBank/DDBJ whole genome shotgun (WGS) entry which is preliminary data.</text>
</comment>
<keyword evidence="2" id="KW-0472">Membrane</keyword>
<sequence>MSNCYVCGAALSLERADKCSNCGTIQPEQDSDAVSLSLSSDGSEEAVQSAEANHISQTSNSSIPPMPVSPQPPKRSWLSRTPAKILLAVLILIILAGGATSYYVYQMSRPEPVLSLESIYKSHSLPAGATDTRLTIKGRNFSNTSAITLLLDGQSLQGQPNITSDTNGKVESMLKISAQWTLGKHTLTAKDGNGNITQNSVPLYIVTSGEADAPGPNGSPLMMSRLRLWDRLIRA</sequence>
<evidence type="ECO:0000256" key="1">
    <source>
        <dbReference type="SAM" id="MobiDB-lite"/>
    </source>
</evidence>
<keyword evidence="2" id="KW-0812">Transmembrane</keyword>
<feature type="region of interest" description="Disordered" evidence="1">
    <location>
        <begin position="27"/>
        <end position="75"/>
    </location>
</feature>
<proteinExistence type="predicted"/>
<dbReference type="AlphaFoldDB" id="A0A8J3MSE6"/>